<sequence>MVEKKDIEKLIIQNKKSTLKNHWNDAFFYNTTKYSGEVKPNEILIWRSAHFLRGAYPIFHLIFDQNAELNGIKKEKNPFHKLLNKISIGFFIVLALVLLFTTDFKTATIGIIGVSVIGTLLHLVMSKAKKYETKILTDELKEAIENIERKNNPELINKPKTELKKEKVKEWTFTKILTRLILYPFCLLMLYLCIQMILNPDSNHIKQRPLGIIGIVIVGGYLIVDLTIIVKNLMKNKNYS</sequence>
<feature type="transmembrane region" description="Helical" evidence="1">
    <location>
        <begin position="82"/>
        <end position="101"/>
    </location>
</feature>
<proteinExistence type="predicted"/>
<keyword evidence="1" id="KW-1133">Transmembrane helix</keyword>
<protein>
    <submittedName>
        <fullName evidence="2">Uncharacterized protein</fullName>
    </submittedName>
</protein>
<gene>
    <name evidence="2" type="ORF">SAMN04487989_10580</name>
</gene>
<accession>A0A1I5CHJ5</accession>
<dbReference type="RefSeq" id="WP_092208827.1">
    <property type="nucleotide sequence ID" value="NZ_FOVN01000005.1"/>
</dbReference>
<evidence type="ECO:0000313" key="3">
    <source>
        <dbReference type="Proteomes" id="UP000198705"/>
    </source>
</evidence>
<dbReference type="EMBL" id="FOVN01000005">
    <property type="protein sequence ID" value="SFN86383.1"/>
    <property type="molecule type" value="Genomic_DNA"/>
</dbReference>
<evidence type="ECO:0000313" key="2">
    <source>
        <dbReference type="EMBL" id="SFN86383.1"/>
    </source>
</evidence>
<dbReference type="Proteomes" id="UP000198705">
    <property type="component" value="Unassembled WGS sequence"/>
</dbReference>
<feature type="transmembrane region" description="Helical" evidence="1">
    <location>
        <begin position="107"/>
        <end position="125"/>
    </location>
</feature>
<evidence type="ECO:0000256" key="1">
    <source>
        <dbReference type="SAM" id="Phobius"/>
    </source>
</evidence>
<keyword evidence="3" id="KW-1185">Reference proteome</keyword>
<feature type="transmembrane region" description="Helical" evidence="1">
    <location>
        <begin position="210"/>
        <end position="230"/>
    </location>
</feature>
<organism evidence="2 3">
    <name type="scientific">Bizionia echini</name>
    <dbReference type="NCBI Taxonomy" id="649333"/>
    <lineage>
        <taxon>Bacteria</taxon>
        <taxon>Pseudomonadati</taxon>
        <taxon>Bacteroidota</taxon>
        <taxon>Flavobacteriia</taxon>
        <taxon>Flavobacteriales</taxon>
        <taxon>Flavobacteriaceae</taxon>
        <taxon>Bizionia</taxon>
    </lineage>
</organism>
<dbReference type="STRING" id="649333.SAMN04487989_10580"/>
<keyword evidence="1" id="KW-0472">Membrane</keyword>
<name>A0A1I5CHJ5_9FLAO</name>
<dbReference type="AlphaFoldDB" id="A0A1I5CHJ5"/>
<reference evidence="3" key="1">
    <citation type="submission" date="2016-10" db="EMBL/GenBank/DDBJ databases">
        <authorList>
            <person name="Varghese N."/>
            <person name="Submissions S."/>
        </authorList>
    </citation>
    <scope>NUCLEOTIDE SEQUENCE [LARGE SCALE GENOMIC DNA]</scope>
    <source>
        <strain evidence="3">DSM 23925</strain>
    </source>
</reference>
<keyword evidence="1" id="KW-0812">Transmembrane</keyword>
<feature type="transmembrane region" description="Helical" evidence="1">
    <location>
        <begin position="180"/>
        <end position="198"/>
    </location>
</feature>
<dbReference type="OrthoDB" id="1442007at2"/>